<dbReference type="Proteomes" id="UP000030185">
    <property type="component" value="Unassembled WGS sequence"/>
</dbReference>
<evidence type="ECO:0000256" key="3">
    <source>
        <dbReference type="ARBA" id="ARBA00022840"/>
    </source>
</evidence>
<keyword evidence="3" id="KW-0067">ATP-binding</keyword>
<keyword evidence="5" id="KW-0131">Cell cycle</keyword>
<accession>A0A098LCU6</accession>
<dbReference type="InterPro" id="IPR003959">
    <property type="entry name" value="ATPase_AAA_core"/>
</dbReference>
<dbReference type="CDD" id="cd19481">
    <property type="entry name" value="RecA-like_protease"/>
    <property type="match status" value="1"/>
</dbReference>
<dbReference type="EMBL" id="BBLT01000002">
    <property type="protein sequence ID" value="GAL84158.1"/>
    <property type="molecule type" value="Genomic_DNA"/>
</dbReference>
<gene>
    <name evidence="5" type="ORF">MYP_1386</name>
</gene>
<feature type="domain" description="AAA+ ATPase" evidence="4">
    <location>
        <begin position="236"/>
        <end position="368"/>
    </location>
</feature>
<protein>
    <submittedName>
        <fullName evidence="5">Cell division protein FtsH</fullName>
    </submittedName>
</protein>
<dbReference type="STRING" id="153721.MYP_1386"/>
<comment type="similarity">
    <text evidence="1">Belongs to the AAA ATPase family.</text>
</comment>
<dbReference type="eggNOG" id="COG0464">
    <property type="taxonomic scope" value="Bacteria"/>
</dbReference>
<keyword evidence="2" id="KW-0547">Nucleotide-binding</keyword>
<keyword evidence="5" id="KW-0132">Cell division</keyword>
<dbReference type="Gene3D" id="3.40.50.300">
    <property type="entry name" value="P-loop containing nucleotide triphosphate hydrolases"/>
    <property type="match status" value="1"/>
</dbReference>
<evidence type="ECO:0000313" key="6">
    <source>
        <dbReference type="Proteomes" id="UP000030185"/>
    </source>
</evidence>
<dbReference type="InterPro" id="IPR003593">
    <property type="entry name" value="AAA+_ATPase"/>
</dbReference>
<evidence type="ECO:0000259" key="4">
    <source>
        <dbReference type="SMART" id="SM00382"/>
    </source>
</evidence>
<dbReference type="Pfam" id="PF00004">
    <property type="entry name" value="AAA"/>
    <property type="match status" value="1"/>
</dbReference>
<dbReference type="PANTHER" id="PTHR23073">
    <property type="entry name" value="26S PROTEASOME REGULATORY SUBUNIT"/>
    <property type="match status" value="1"/>
</dbReference>
<name>A0A098LCU6_9BACT</name>
<dbReference type="GO" id="GO:0005524">
    <property type="term" value="F:ATP binding"/>
    <property type="evidence" value="ECO:0007669"/>
    <property type="project" value="UniProtKB-KW"/>
</dbReference>
<dbReference type="AlphaFoldDB" id="A0A098LCU6"/>
<comment type="caution">
    <text evidence="5">The sequence shown here is derived from an EMBL/GenBank/DDBJ whole genome shotgun (WGS) entry which is preliminary data.</text>
</comment>
<evidence type="ECO:0000256" key="2">
    <source>
        <dbReference type="ARBA" id="ARBA00022741"/>
    </source>
</evidence>
<dbReference type="GO" id="GO:0016887">
    <property type="term" value="F:ATP hydrolysis activity"/>
    <property type="evidence" value="ECO:0007669"/>
    <property type="project" value="InterPro"/>
</dbReference>
<dbReference type="GO" id="GO:0051301">
    <property type="term" value="P:cell division"/>
    <property type="evidence" value="ECO:0007669"/>
    <property type="project" value="UniProtKB-KW"/>
</dbReference>
<organism evidence="5 6">
    <name type="scientific">Sporocytophaga myxococcoides</name>
    <dbReference type="NCBI Taxonomy" id="153721"/>
    <lineage>
        <taxon>Bacteria</taxon>
        <taxon>Pseudomonadati</taxon>
        <taxon>Bacteroidota</taxon>
        <taxon>Cytophagia</taxon>
        <taxon>Cytophagales</taxon>
        <taxon>Cytophagaceae</taxon>
        <taxon>Sporocytophaga</taxon>
    </lineage>
</organism>
<dbReference type="InterPro" id="IPR027417">
    <property type="entry name" value="P-loop_NTPase"/>
</dbReference>
<dbReference type="SUPFAM" id="SSF52540">
    <property type="entry name" value="P-loop containing nucleoside triphosphate hydrolases"/>
    <property type="match status" value="1"/>
</dbReference>
<sequence length="446" mass="50585">MQTEVIQRTYAALNMDISWLESVLDLRISFQVFEGDLLSLVPAPSVVNEDIYGSIIEKCKLSPAERLILVLSLSPFLKPELSNRFLTVKNQMEMIPSEIGGALGKSYRGFIPTIQTALYLLAGRQGNVLDWLYLFNPEEKLNAFHLISLHLTQPDEPFTSQLLNPSKEVMDCLINGKALEPHFSPDFPAQKISTSLEWEDLVLNKETMDQVEDILDWVRFEKQLLSNKDYTRKTMPGYRALFAGPPGTGKTLTASLIGKATGRETYKIDLSMIVSKYVGETEKNLSKIFSRAQGQNWILFFDEADALFGKRSETKDAHDRYANQEVAYLLQRVEQYDGLVILASNYKKNIDQAFYRRLQSIVNFPLPDYSERLLLWEKSKPEGFVYDEDVDLSNLAERYKICGGSVTNVLRHCCLKAVSRNSDKIKAGDLMTGINREFAKEGKTGV</sequence>
<dbReference type="SMART" id="SM00382">
    <property type="entry name" value="AAA"/>
    <property type="match status" value="1"/>
</dbReference>
<evidence type="ECO:0000256" key="1">
    <source>
        <dbReference type="ARBA" id="ARBA00006914"/>
    </source>
</evidence>
<proteinExistence type="inferred from homology"/>
<dbReference type="InterPro" id="IPR050221">
    <property type="entry name" value="26S_Proteasome_ATPase"/>
</dbReference>
<evidence type="ECO:0000313" key="5">
    <source>
        <dbReference type="EMBL" id="GAL84158.1"/>
    </source>
</evidence>
<reference evidence="5 6" key="1">
    <citation type="submission" date="2014-09" db="EMBL/GenBank/DDBJ databases">
        <title>Sporocytophaga myxococcoides PG-01 genome sequencing.</title>
        <authorList>
            <person name="Liu L."/>
            <person name="Gao P.J."/>
            <person name="Chen G.J."/>
            <person name="Wang L.S."/>
        </authorList>
    </citation>
    <scope>NUCLEOTIDE SEQUENCE [LARGE SCALE GENOMIC DNA]</scope>
    <source>
        <strain evidence="5 6">PG-01</strain>
    </source>
</reference>
<keyword evidence="6" id="KW-1185">Reference proteome</keyword>